<keyword evidence="2" id="KW-0677">Repeat</keyword>
<evidence type="ECO:0000313" key="4">
    <source>
        <dbReference type="EMBL" id="KAL2629139.1"/>
    </source>
</evidence>
<dbReference type="PANTHER" id="PTHR47186">
    <property type="entry name" value="LEUCINE-RICH REPEAT-CONTAINING PROTEIN 57"/>
    <property type="match status" value="1"/>
</dbReference>
<dbReference type="EMBL" id="JBHFFA010000004">
    <property type="protein sequence ID" value="KAL2629139.1"/>
    <property type="molecule type" value="Genomic_DNA"/>
</dbReference>
<dbReference type="InterPro" id="IPR003591">
    <property type="entry name" value="Leu-rich_rpt_typical-subtyp"/>
</dbReference>
<protein>
    <recommendedName>
        <fullName evidence="3">Disease resistance R13L4/SHOC-2-like LRR domain-containing protein</fullName>
    </recommendedName>
</protein>
<evidence type="ECO:0000259" key="3">
    <source>
        <dbReference type="Pfam" id="PF23598"/>
    </source>
</evidence>
<comment type="caution">
    <text evidence="4">The sequence shown here is derived from an EMBL/GenBank/DDBJ whole genome shotgun (WGS) entry which is preliminary data.</text>
</comment>
<dbReference type="Gene3D" id="3.80.10.10">
    <property type="entry name" value="Ribonuclease Inhibitor"/>
    <property type="match status" value="2"/>
</dbReference>
<dbReference type="SMART" id="SM00369">
    <property type="entry name" value="LRR_TYP"/>
    <property type="match status" value="5"/>
</dbReference>
<dbReference type="InterPro" id="IPR055414">
    <property type="entry name" value="LRR_R13L4/SHOC2-like"/>
</dbReference>
<sequence length="389" mass="43590">MLLHVGTSAVRCLGKAISTSEADALYSESSVRSQYQLPQDAEFEIPSSFRFGYLRGFEAGAARKLGHFREQNTHRVLFISTNRVEMHINAFGSLESLKKLMLKCASLERLPDSICSLRELHMMELSDCRNLEELPIDIGCLENIQSLIIENDSGSRGRLKELPASIGDLERLEMLTVYSTRLQGLPSRLGDLRALKTLVVRSEALEDIPTSLSRLQSLENLRLEGKLVRENGETAAEFLSDGFTHLTNLQTLVLISQRLERLPDNLANLKKLQRLDLQCPEVFTLPDSWEALPELRRMKLSCLSKSLTGRWGGMAALQKLKVSLCRELTSFPDSLGELKALHTLQISFCDELRSLPVSVGRLEMLQKLTVEHCAKLESLPESLGQLTSL</sequence>
<dbReference type="InterPro" id="IPR032675">
    <property type="entry name" value="LRR_dom_sf"/>
</dbReference>
<dbReference type="Proteomes" id="UP001605036">
    <property type="component" value="Unassembled WGS sequence"/>
</dbReference>
<organism evidence="4 5">
    <name type="scientific">Riccia fluitans</name>
    <dbReference type="NCBI Taxonomy" id="41844"/>
    <lineage>
        <taxon>Eukaryota</taxon>
        <taxon>Viridiplantae</taxon>
        <taxon>Streptophyta</taxon>
        <taxon>Embryophyta</taxon>
        <taxon>Marchantiophyta</taxon>
        <taxon>Marchantiopsida</taxon>
        <taxon>Marchantiidae</taxon>
        <taxon>Marchantiales</taxon>
        <taxon>Ricciaceae</taxon>
        <taxon>Riccia</taxon>
    </lineage>
</organism>
<dbReference type="PANTHER" id="PTHR47186:SF61">
    <property type="entry name" value="LEUCINE-RICH REPEAT-CONTAINING PROTEIN 57-RELATED"/>
    <property type="match status" value="1"/>
</dbReference>
<name>A0ABD1YHU9_9MARC</name>
<proteinExistence type="predicted"/>
<evidence type="ECO:0000256" key="1">
    <source>
        <dbReference type="ARBA" id="ARBA00022614"/>
    </source>
</evidence>
<accession>A0ABD1YHU9</accession>
<evidence type="ECO:0000256" key="2">
    <source>
        <dbReference type="ARBA" id="ARBA00022737"/>
    </source>
</evidence>
<keyword evidence="1" id="KW-0433">Leucine-rich repeat</keyword>
<keyword evidence="5" id="KW-1185">Reference proteome</keyword>
<evidence type="ECO:0000313" key="5">
    <source>
        <dbReference type="Proteomes" id="UP001605036"/>
    </source>
</evidence>
<dbReference type="Pfam" id="PF23598">
    <property type="entry name" value="LRR_14"/>
    <property type="match status" value="1"/>
</dbReference>
<dbReference type="SUPFAM" id="SSF52058">
    <property type="entry name" value="L domain-like"/>
    <property type="match status" value="1"/>
</dbReference>
<gene>
    <name evidence="4" type="ORF">R1flu_013825</name>
</gene>
<dbReference type="AlphaFoldDB" id="A0ABD1YHU9"/>
<reference evidence="4 5" key="1">
    <citation type="submission" date="2024-09" db="EMBL/GenBank/DDBJ databases">
        <title>Chromosome-scale assembly of Riccia fluitans.</title>
        <authorList>
            <person name="Paukszto L."/>
            <person name="Sawicki J."/>
            <person name="Karawczyk K."/>
            <person name="Piernik-Szablinska J."/>
            <person name="Szczecinska M."/>
            <person name="Mazdziarz M."/>
        </authorList>
    </citation>
    <scope>NUCLEOTIDE SEQUENCE [LARGE SCALE GENOMIC DNA]</scope>
    <source>
        <strain evidence="4">Rf_01</strain>
        <tissue evidence="4">Aerial parts of the thallus</tissue>
    </source>
</reference>
<feature type="domain" description="Disease resistance R13L4/SHOC-2-like LRR" evidence="3">
    <location>
        <begin position="158"/>
        <end position="320"/>
    </location>
</feature>